<keyword evidence="1" id="KW-0812">Transmembrane</keyword>
<accession>M0LGV8</accession>
<name>M0LGV8_NATLA</name>
<evidence type="ECO:0000256" key="1">
    <source>
        <dbReference type="SAM" id="Phobius"/>
    </source>
</evidence>
<dbReference type="Pfam" id="PF09490">
    <property type="entry name" value="CbtA"/>
    <property type="match status" value="1"/>
</dbReference>
<evidence type="ECO:0000313" key="2">
    <source>
        <dbReference type="EMBL" id="APW99530.1"/>
    </source>
</evidence>
<feature type="transmembrane region" description="Helical" evidence="1">
    <location>
        <begin position="72"/>
        <end position="90"/>
    </location>
</feature>
<sequence length="251" mass="25734">MLVNYLQRGVVAGAIAGLLYGVYMAVVANPLIEYMETVSHHAGEHDHGHAADPAHAHAVSEATTEVVSVGSGVLWGIFLGGLFALGFYFLEPALPGAERVSAYVLAGAGFLTVSVTPWLVLPPATPGAEQSLGPNPRLVIYAGLMALGAVVAATAILGYDRTTARTGNRYYGVAAAAVPVVATVAILPTVTPTITTAGTMPAELVTAFRGLTVLSQAAVWAIVAGSFSWLTDHVESTDGTAALEDDHSVAA</sequence>
<protein>
    <submittedName>
        <fullName evidence="2">Cobalamin cluster protein</fullName>
    </submittedName>
</protein>
<evidence type="ECO:0000313" key="3">
    <source>
        <dbReference type="EMBL" id="EMA31654.1"/>
    </source>
</evidence>
<dbReference type="InterPro" id="IPR012666">
    <property type="entry name" value="CbtA_put"/>
</dbReference>
<keyword evidence="4" id="KW-1185">Reference proteome</keyword>
<keyword evidence="1" id="KW-0472">Membrane</keyword>
<dbReference type="KEGG" id="hlc:CHINAEXTREME17920"/>
<dbReference type="EMBL" id="AOLZ01000044">
    <property type="protein sequence ID" value="EMA31654.1"/>
    <property type="molecule type" value="Genomic_DNA"/>
</dbReference>
<evidence type="ECO:0000313" key="4">
    <source>
        <dbReference type="Proteomes" id="UP000011555"/>
    </source>
</evidence>
<dbReference type="RefSeq" id="WP_007142563.1">
    <property type="nucleotide sequence ID" value="NZ_AOLZ01000044.1"/>
</dbReference>
<feature type="transmembrane region" description="Helical" evidence="1">
    <location>
        <begin position="171"/>
        <end position="190"/>
    </location>
</feature>
<dbReference type="GeneID" id="30923042"/>
<reference evidence="3 4" key="2">
    <citation type="journal article" date="2014" name="PLoS Genet.">
        <title>Phylogenetically driven sequencing of extremely halophilic archaea reveals strategies for static and dynamic osmo-response.</title>
        <authorList>
            <person name="Becker E.A."/>
            <person name="Seitzer P.M."/>
            <person name="Tritt A."/>
            <person name="Larsen D."/>
            <person name="Krusor M."/>
            <person name="Yao A.I."/>
            <person name="Wu D."/>
            <person name="Madern D."/>
            <person name="Eisen J.A."/>
            <person name="Darling A.E."/>
            <person name="Facciotti M.T."/>
        </authorList>
    </citation>
    <scope>NUCLEOTIDE SEQUENCE [LARGE SCALE GENOMIC DNA]</scope>
    <source>
        <strain evidence="3 4">AJ5</strain>
    </source>
</reference>
<dbReference type="AlphaFoldDB" id="M0LGV8"/>
<dbReference type="Proteomes" id="UP000011555">
    <property type="component" value="Unassembled WGS sequence"/>
</dbReference>
<feature type="transmembrane region" description="Helical" evidence="1">
    <location>
        <begin position="102"/>
        <end position="120"/>
    </location>
</feature>
<feature type="transmembrane region" description="Helical" evidence="1">
    <location>
        <begin position="12"/>
        <end position="32"/>
    </location>
</feature>
<dbReference type="STRING" id="358396.CHINAEXTREME_17920"/>
<reference evidence="2" key="3">
    <citation type="submission" date="2017-01" db="EMBL/GenBank/DDBJ databases">
        <authorList>
            <person name="Mah S.A."/>
            <person name="Swanson W.J."/>
            <person name="Moy G.W."/>
            <person name="Vacquier V.D."/>
        </authorList>
    </citation>
    <scope>NUCLEOTIDE SEQUENCE</scope>
    <source>
        <strain evidence="2">AJ5</strain>
    </source>
</reference>
<evidence type="ECO:0000313" key="5">
    <source>
        <dbReference type="Proteomes" id="UP000186547"/>
    </source>
</evidence>
<dbReference type="eggNOG" id="arCOG06353">
    <property type="taxonomic scope" value="Archaea"/>
</dbReference>
<reference evidence="2 5" key="1">
    <citation type="journal article" date="2011" name="J. Bacteriol.">
        <title>Genome sequence of Halobiforma lacisalsi AJ5, an extremely halophilic archaeon which harbors a bop gene.</title>
        <authorList>
            <person name="Jiang X."/>
            <person name="Wang S."/>
            <person name="Cheng H."/>
            <person name="Huo Y."/>
            <person name="Zhang X."/>
            <person name="Zhu X."/>
            <person name="Han X."/>
            <person name="Ni P."/>
            <person name="Wu M."/>
        </authorList>
    </citation>
    <scope>NUCLEOTIDE SEQUENCE [LARGE SCALE GENOMIC DNA]</scope>
    <source>
        <strain evidence="2 5">AJ5</strain>
    </source>
</reference>
<gene>
    <name evidence="3" type="ORF">C445_14267</name>
    <name evidence="2" type="ORF">CHINAEXTREME_17920</name>
</gene>
<keyword evidence="1" id="KW-1133">Transmembrane helix</keyword>
<feature type="transmembrane region" description="Helical" evidence="1">
    <location>
        <begin position="140"/>
        <end position="159"/>
    </location>
</feature>
<organism evidence="3 4">
    <name type="scientific">Natronobacterium lacisalsi AJ5</name>
    <dbReference type="NCBI Taxonomy" id="358396"/>
    <lineage>
        <taxon>Archaea</taxon>
        <taxon>Methanobacteriati</taxon>
        <taxon>Methanobacteriota</taxon>
        <taxon>Stenosarchaea group</taxon>
        <taxon>Halobacteria</taxon>
        <taxon>Halobacteriales</taxon>
        <taxon>Natrialbaceae</taxon>
        <taxon>Natronobacterium</taxon>
    </lineage>
</organism>
<proteinExistence type="predicted"/>
<dbReference type="Proteomes" id="UP000186547">
    <property type="component" value="Chromosome"/>
</dbReference>
<dbReference type="EMBL" id="CP019285">
    <property type="protein sequence ID" value="APW99530.1"/>
    <property type="molecule type" value="Genomic_DNA"/>
</dbReference>
<dbReference type="PATRIC" id="fig|358396.7.peg.2898"/>
<feature type="transmembrane region" description="Helical" evidence="1">
    <location>
        <begin position="210"/>
        <end position="230"/>
    </location>
</feature>